<dbReference type="AlphaFoldDB" id="A0ABD6D122"/>
<evidence type="ECO:0000259" key="1">
    <source>
        <dbReference type="PROSITE" id="PS51352"/>
    </source>
</evidence>
<reference evidence="2 3" key="1">
    <citation type="journal article" date="2019" name="Int. J. Syst. Evol. Microbiol.">
        <title>The Global Catalogue of Microorganisms (GCM) 10K type strain sequencing project: providing services to taxonomists for standard genome sequencing and annotation.</title>
        <authorList>
            <consortium name="The Broad Institute Genomics Platform"/>
            <consortium name="The Broad Institute Genome Sequencing Center for Infectious Disease"/>
            <person name="Wu L."/>
            <person name="Ma J."/>
        </authorList>
    </citation>
    <scope>NUCLEOTIDE SEQUENCE [LARGE SCALE GENOMIC DNA]</scope>
    <source>
        <strain evidence="2 3">CGMCC 1.10594</strain>
    </source>
</reference>
<evidence type="ECO:0000313" key="2">
    <source>
        <dbReference type="EMBL" id="MFD1634748.1"/>
    </source>
</evidence>
<feature type="domain" description="Thioredoxin" evidence="1">
    <location>
        <begin position="107"/>
        <end position="224"/>
    </location>
</feature>
<dbReference type="Pfam" id="PF00085">
    <property type="entry name" value="Thioredoxin"/>
    <property type="match status" value="1"/>
</dbReference>
<gene>
    <name evidence="2" type="ORF">ACFSBJ_13535</name>
</gene>
<dbReference type="CDD" id="cd02947">
    <property type="entry name" value="TRX_family"/>
    <property type="match status" value="1"/>
</dbReference>
<comment type="caution">
    <text evidence="2">The sequence shown here is derived from an EMBL/GenBank/DDBJ whole genome shotgun (WGS) entry which is preliminary data.</text>
</comment>
<proteinExistence type="predicted"/>
<dbReference type="EMBL" id="JBHUDL010000010">
    <property type="protein sequence ID" value="MFD1634748.1"/>
    <property type="molecule type" value="Genomic_DNA"/>
</dbReference>
<dbReference type="Proteomes" id="UP001597075">
    <property type="component" value="Unassembled WGS sequence"/>
</dbReference>
<keyword evidence="3" id="KW-1185">Reference proteome</keyword>
<dbReference type="Gene3D" id="3.40.30.10">
    <property type="entry name" value="Glutaredoxin"/>
    <property type="match status" value="1"/>
</dbReference>
<dbReference type="PROSITE" id="PS51352">
    <property type="entry name" value="THIOREDOXIN_2"/>
    <property type="match status" value="1"/>
</dbReference>
<name>A0ABD6D122_9EURY</name>
<protein>
    <submittedName>
        <fullName evidence="2">Thioredoxin family protein</fullName>
    </submittedName>
</protein>
<dbReference type="SUPFAM" id="SSF52833">
    <property type="entry name" value="Thioredoxin-like"/>
    <property type="match status" value="1"/>
</dbReference>
<sequence>MAGPSEAALESALDRLIAAGLVDERDDGLVTTETFESARRVYHDTYADADADRFRRTVAETFAIPESTAAERIEAGAVTREGLIDTLSLRAVLDDDVDDETLLTMATLVGEITPASPVPDALTELDDGAWRAFLDENPTAVVTVWRRDCPPCEALKTDLDALLDAIPEGVAVAGVDGPSVPDFRRTFGVDTAPTVCCFRKGDLVTTVTGRESPPTYADAFAEAF</sequence>
<evidence type="ECO:0000313" key="3">
    <source>
        <dbReference type="Proteomes" id="UP001597075"/>
    </source>
</evidence>
<dbReference type="RefSeq" id="WP_256404990.1">
    <property type="nucleotide sequence ID" value="NZ_CP187151.1"/>
</dbReference>
<dbReference type="InterPro" id="IPR013766">
    <property type="entry name" value="Thioredoxin_domain"/>
</dbReference>
<accession>A0ABD6D122</accession>
<organism evidence="2 3">
    <name type="scientific">Haloplanus ruber</name>
    <dbReference type="NCBI Taxonomy" id="869892"/>
    <lineage>
        <taxon>Archaea</taxon>
        <taxon>Methanobacteriati</taxon>
        <taxon>Methanobacteriota</taxon>
        <taxon>Stenosarchaea group</taxon>
        <taxon>Halobacteria</taxon>
        <taxon>Halobacteriales</taxon>
        <taxon>Haloferacaceae</taxon>
        <taxon>Haloplanus</taxon>
    </lineage>
</organism>
<dbReference type="InterPro" id="IPR036249">
    <property type="entry name" value="Thioredoxin-like_sf"/>
</dbReference>